<accession>A0A7M5X9Q6</accession>
<keyword evidence="1" id="KW-0472">Membrane</keyword>
<keyword evidence="1" id="KW-1133">Transmembrane helix</keyword>
<proteinExistence type="predicted"/>
<dbReference type="InterPro" id="IPR001849">
    <property type="entry name" value="PH_domain"/>
</dbReference>
<dbReference type="EnsemblMetazoa" id="CLYHEMT019443.2">
    <property type="protein sequence ID" value="CLYHEMP019443.2"/>
    <property type="gene ID" value="CLYHEMG019443"/>
</dbReference>
<evidence type="ECO:0000256" key="1">
    <source>
        <dbReference type="SAM" id="Phobius"/>
    </source>
</evidence>
<dbReference type="OrthoDB" id="2344588at2759"/>
<protein>
    <recommendedName>
        <fullName evidence="2">PH domain-containing protein</fullName>
    </recommendedName>
</protein>
<dbReference type="AlphaFoldDB" id="A0A7M5X9Q6"/>
<dbReference type="Pfam" id="PF00169">
    <property type="entry name" value="PH"/>
    <property type="match status" value="1"/>
</dbReference>
<dbReference type="Gene3D" id="2.30.29.30">
    <property type="entry name" value="Pleckstrin-homology domain (PH domain)/Phosphotyrosine-binding domain (PTB)"/>
    <property type="match status" value="1"/>
</dbReference>
<evidence type="ECO:0000313" key="4">
    <source>
        <dbReference type="Proteomes" id="UP000594262"/>
    </source>
</evidence>
<feature type="transmembrane region" description="Helical" evidence="1">
    <location>
        <begin position="91"/>
        <end position="111"/>
    </location>
</feature>
<keyword evidence="4" id="KW-1185">Reference proteome</keyword>
<evidence type="ECO:0000313" key="3">
    <source>
        <dbReference type="EnsemblMetazoa" id="CLYHEMP019443.2"/>
    </source>
</evidence>
<dbReference type="PROSITE" id="PS50003">
    <property type="entry name" value="PH_DOMAIN"/>
    <property type="match status" value="1"/>
</dbReference>
<dbReference type="Proteomes" id="UP000594262">
    <property type="component" value="Unplaced"/>
</dbReference>
<reference evidence="3" key="1">
    <citation type="submission" date="2021-01" db="UniProtKB">
        <authorList>
            <consortium name="EnsemblMetazoa"/>
        </authorList>
    </citation>
    <scope>IDENTIFICATION</scope>
</reference>
<organism evidence="3 4">
    <name type="scientific">Clytia hemisphaerica</name>
    <dbReference type="NCBI Taxonomy" id="252671"/>
    <lineage>
        <taxon>Eukaryota</taxon>
        <taxon>Metazoa</taxon>
        <taxon>Cnidaria</taxon>
        <taxon>Hydrozoa</taxon>
        <taxon>Hydroidolina</taxon>
        <taxon>Leptothecata</taxon>
        <taxon>Obeliida</taxon>
        <taxon>Clytiidae</taxon>
        <taxon>Clytia</taxon>
    </lineage>
</organism>
<dbReference type="SUPFAM" id="SSF50729">
    <property type="entry name" value="PH domain-like"/>
    <property type="match status" value="1"/>
</dbReference>
<evidence type="ECO:0000259" key="2">
    <source>
        <dbReference type="PROSITE" id="PS50003"/>
    </source>
</evidence>
<feature type="domain" description="PH" evidence="2">
    <location>
        <begin position="31"/>
        <end position="112"/>
    </location>
</feature>
<name>A0A7M5X9Q6_9CNID</name>
<sequence length="112" mass="12455">MSVSNQSDFLTSFSDDDNDIDDAINASPVHEISYEGTLSKWTNYLHGWQSRFLTLQDGTLSYYKSKFDTGYGCRGSVSVAKASIEVHEFDILIAMTIIILLGFIIPCFIIGS</sequence>
<keyword evidence="1" id="KW-0812">Transmembrane</keyword>
<dbReference type="InterPro" id="IPR011993">
    <property type="entry name" value="PH-like_dom_sf"/>
</dbReference>